<keyword evidence="3" id="KW-1185">Reference proteome</keyword>
<feature type="compositionally biased region" description="Gly residues" evidence="1">
    <location>
        <begin position="8"/>
        <end position="21"/>
    </location>
</feature>
<gene>
    <name evidence="2" type="ORF">GCM10023175_08900</name>
</gene>
<feature type="region of interest" description="Disordered" evidence="1">
    <location>
        <begin position="1"/>
        <end position="65"/>
    </location>
</feature>
<feature type="compositionally biased region" description="Acidic residues" evidence="1">
    <location>
        <begin position="46"/>
        <end position="59"/>
    </location>
</feature>
<reference evidence="3" key="1">
    <citation type="journal article" date="2019" name="Int. J. Syst. Evol. Microbiol.">
        <title>The Global Catalogue of Microorganisms (GCM) 10K type strain sequencing project: providing services to taxonomists for standard genome sequencing and annotation.</title>
        <authorList>
            <consortium name="The Broad Institute Genomics Platform"/>
            <consortium name="The Broad Institute Genome Sequencing Center for Infectious Disease"/>
            <person name="Wu L."/>
            <person name="Ma J."/>
        </authorList>
    </citation>
    <scope>NUCLEOTIDE SEQUENCE [LARGE SCALE GENOMIC DNA]</scope>
    <source>
        <strain evidence="3">JCM 17906</strain>
    </source>
</reference>
<accession>A0ABP8RHM7</accession>
<evidence type="ECO:0000313" key="3">
    <source>
        <dbReference type="Proteomes" id="UP001501598"/>
    </source>
</evidence>
<feature type="compositionally biased region" description="Basic and acidic residues" evidence="1">
    <location>
        <begin position="22"/>
        <end position="31"/>
    </location>
</feature>
<protein>
    <submittedName>
        <fullName evidence="2">Uncharacterized protein</fullName>
    </submittedName>
</protein>
<proteinExistence type="predicted"/>
<dbReference type="EMBL" id="BAABGT010000013">
    <property type="protein sequence ID" value="GAA4538643.1"/>
    <property type="molecule type" value="Genomic_DNA"/>
</dbReference>
<organism evidence="2 3">
    <name type="scientific">Pseudonocardia xishanensis</name>
    <dbReference type="NCBI Taxonomy" id="630995"/>
    <lineage>
        <taxon>Bacteria</taxon>
        <taxon>Bacillati</taxon>
        <taxon>Actinomycetota</taxon>
        <taxon>Actinomycetes</taxon>
        <taxon>Pseudonocardiales</taxon>
        <taxon>Pseudonocardiaceae</taxon>
        <taxon>Pseudonocardia</taxon>
    </lineage>
</organism>
<evidence type="ECO:0000256" key="1">
    <source>
        <dbReference type="SAM" id="MobiDB-lite"/>
    </source>
</evidence>
<evidence type="ECO:0000313" key="2">
    <source>
        <dbReference type="EMBL" id="GAA4538643.1"/>
    </source>
</evidence>
<name>A0ABP8RHM7_9PSEU</name>
<dbReference type="Proteomes" id="UP001501598">
    <property type="component" value="Unassembled WGS sequence"/>
</dbReference>
<comment type="caution">
    <text evidence="2">The sequence shown here is derived from an EMBL/GenBank/DDBJ whole genome shotgun (WGS) entry which is preliminary data.</text>
</comment>
<sequence length="117" mass="12593">MQERVSSGEGGVECFGHGVGDGAEHRCRPSDDEPAELGQRSGVVDDVQDPAVETEDGPDDPQPLVEVGQQVRTGGIRRGLGIDTIKSSTWGTSAEVIVRSPQLRRSRSRRRWAVSPS</sequence>